<feature type="coiled-coil region" evidence="1">
    <location>
        <begin position="58"/>
        <end position="85"/>
    </location>
</feature>
<evidence type="ECO:0000256" key="1">
    <source>
        <dbReference type="SAM" id="Coils"/>
    </source>
</evidence>
<reference evidence="3" key="1">
    <citation type="journal article" date="2020" name="mSystems">
        <title>Genome- and Community-Level Interaction Insights into Carbon Utilization and Element Cycling Functions of Hydrothermarchaeota in Hydrothermal Sediment.</title>
        <authorList>
            <person name="Zhou Z."/>
            <person name="Liu Y."/>
            <person name="Xu W."/>
            <person name="Pan J."/>
            <person name="Luo Z.H."/>
            <person name="Li M."/>
        </authorList>
    </citation>
    <scope>NUCLEOTIDE SEQUENCE [LARGE SCALE GENOMIC DNA]</scope>
    <source>
        <strain evidence="3">HyVt-501</strain>
    </source>
</reference>
<keyword evidence="2" id="KW-0472">Membrane</keyword>
<dbReference type="EMBL" id="DRNB01000008">
    <property type="protein sequence ID" value="HHJ63343.1"/>
    <property type="molecule type" value="Genomic_DNA"/>
</dbReference>
<organism evidence="3">
    <name type="scientific">Aquifex aeolicus</name>
    <dbReference type="NCBI Taxonomy" id="63363"/>
    <lineage>
        <taxon>Bacteria</taxon>
        <taxon>Pseudomonadati</taxon>
        <taxon>Aquificota</taxon>
        <taxon>Aquificia</taxon>
        <taxon>Aquificales</taxon>
        <taxon>Aquificaceae</taxon>
        <taxon>Aquifex</taxon>
    </lineage>
</organism>
<protein>
    <submittedName>
        <fullName evidence="3">SH3 domain-containing protein</fullName>
    </submittedName>
</protein>
<keyword evidence="2" id="KW-0812">Transmembrane</keyword>
<gene>
    <name evidence="3" type="ORF">ENJ61_00385</name>
</gene>
<dbReference type="Gene3D" id="2.30.30.40">
    <property type="entry name" value="SH3 Domains"/>
    <property type="match status" value="1"/>
</dbReference>
<proteinExistence type="predicted"/>
<evidence type="ECO:0000256" key="2">
    <source>
        <dbReference type="SAM" id="Phobius"/>
    </source>
</evidence>
<name>A0A7C5L8B4_AQUAO</name>
<comment type="caution">
    <text evidence="3">The sequence shown here is derived from an EMBL/GenBank/DDBJ whole genome shotgun (WGS) entry which is preliminary data.</text>
</comment>
<keyword evidence="2" id="KW-1133">Transmembrane helix</keyword>
<keyword evidence="1" id="KW-0175">Coiled coil</keyword>
<accession>A0A7C5L8B4</accession>
<dbReference type="AlphaFoldDB" id="A0A7C5L8B4"/>
<sequence length="156" mass="17862">MRVVKFLVLTALAGYGMGSLVGWGLSEREVRMAMCAYYSEWEFCREVKKEERLRDLALSGLSRKVHELEMKLREREEKRENLCVKAYRLNIRLYPLDGKVIGVYRKGARVEVLDRIGGWVRTEEGWVSEKWLERCSEAAEAGGVSAGSGNSDVLRK</sequence>
<dbReference type="Proteomes" id="UP000885792">
    <property type="component" value="Unassembled WGS sequence"/>
</dbReference>
<feature type="transmembrane region" description="Helical" evidence="2">
    <location>
        <begin position="6"/>
        <end position="25"/>
    </location>
</feature>
<evidence type="ECO:0000313" key="3">
    <source>
        <dbReference type="EMBL" id="HHJ63343.1"/>
    </source>
</evidence>